<sequence>MAAMTCRATDVALRLEVPRDAAGDLHAGVRSRLARHDDIEVLDVDVVGLQPRLNDLMVEVEASVRLAPDATLSDLTGIVGVHEARPA</sequence>
<accession>A0ABD5S8N3</accession>
<organism evidence="1 2">
    <name type="scientific">Halorubrum tibetense</name>
    <dbReference type="NCBI Taxonomy" id="175631"/>
    <lineage>
        <taxon>Archaea</taxon>
        <taxon>Methanobacteriati</taxon>
        <taxon>Methanobacteriota</taxon>
        <taxon>Stenosarchaea group</taxon>
        <taxon>Halobacteria</taxon>
        <taxon>Halobacteriales</taxon>
        <taxon>Haloferacaceae</taxon>
        <taxon>Halorubrum</taxon>
    </lineage>
</organism>
<evidence type="ECO:0008006" key="3">
    <source>
        <dbReference type="Google" id="ProtNLM"/>
    </source>
</evidence>
<protein>
    <recommendedName>
        <fullName evidence="3">KEOPS complex Pcc1-like subunit</fullName>
    </recommendedName>
</protein>
<dbReference type="Proteomes" id="UP001596442">
    <property type="component" value="Unassembled WGS sequence"/>
</dbReference>
<reference evidence="1 2" key="1">
    <citation type="journal article" date="2019" name="Int. J. Syst. Evol. Microbiol.">
        <title>The Global Catalogue of Microorganisms (GCM) 10K type strain sequencing project: providing services to taxonomists for standard genome sequencing and annotation.</title>
        <authorList>
            <consortium name="The Broad Institute Genomics Platform"/>
            <consortium name="The Broad Institute Genome Sequencing Center for Infectious Disease"/>
            <person name="Wu L."/>
            <person name="Ma J."/>
        </authorList>
    </citation>
    <scope>NUCLEOTIDE SEQUENCE [LARGE SCALE GENOMIC DNA]</scope>
    <source>
        <strain evidence="1 2">CGMCC 1.3239</strain>
    </source>
</reference>
<dbReference type="AlphaFoldDB" id="A0ABD5S8N3"/>
<keyword evidence="2" id="KW-1185">Reference proteome</keyword>
<evidence type="ECO:0000313" key="2">
    <source>
        <dbReference type="Proteomes" id="UP001596442"/>
    </source>
</evidence>
<proteinExistence type="predicted"/>
<dbReference type="RefSeq" id="WP_379779175.1">
    <property type="nucleotide sequence ID" value="NZ_JBHSWW010000021.1"/>
</dbReference>
<comment type="caution">
    <text evidence="1">The sequence shown here is derived from an EMBL/GenBank/DDBJ whole genome shotgun (WGS) entry which is preliminary data.</text>
</comment>
<gene>
    <name evidence="1" type="ORF">ACFQEU_03070</name>
</gene>
<name>A0ABD5S8N3_9EURY</name>
<evidence type="ECO:0000313" key="1">
    <source>
        <dbReference type="EMBL" id="MFC6752456.1"/>
    </source>
</evidence>
<dbReference type="EMBL" id="JBHSWW010000021">
    <property type="protein sequence ID" value="MFC6752456.1"/>
    <property type="molecule type" value="Genomic_DNA"/>
</dbReference>